<dbReference type="EMBL" id="LCFB01000040">
    <property type="protein sequence ID" value="KKS83416.1"/>
    <property type="molecule type" value="Genomic_DNA"/>
</dbReference>
<dbReference type="STRING" id="1618436.UV59_C0040G0013"/>
<accession>A0A0G1EK48</accession>
<dbReference type="Proteomes" id="UP000034543">
    <property type="component" value="Unassembled WGS sequence"/>
</dbReference>
<gene>
    <name evidence="1" type="ORF">UV59_C0040G0013</name>
</gene>
<sequence length="91" mass="10459">MSETKIAISSLAMDLKRVALGYWKGSDQTALRFSNEALKRQTELNSHKMKPYIQDLLKKLPQTLDQKDKQKLAEDALMLSTLFQNYALKID</sequence>
<reference evidence="1 2" key="1">
    <citation type="journal article" date="2015" name="Nature">
        <title>rRNA introns, odd ribosomes, and small enigmatic genomes across a large radiation of phyla.</title>
        <authorList>
            <person name="Brown C.T."/>
            <person name="Hug L.A."/>
            <person name="Thomas B.C."/>
            <person name="Sharon I."/>
            <person name="Castelle C.J."/>
            <person name="Singh A."/>
            <person name="Wilkins M.J."/>
            <person name="Williams K.H."/>
            <person name="Banfield J.F."/>
        </authorList>
    </citation>
    <scope>NUCLEOTIDE SEQUENCE [LARGE SCALE GENOMIC DNA]</scope>
</reference>
<protein>
    <submittedName>
        <fullName evidence="1">Uncharacterized protein</fullName>
    </submittedName>
</protein>
<evidence type="ECO:0000313" key="1">
    <source>
        <dbReference type="EMBL" id="KKS83416.1"/>
    </source>
</evidence>
<dbReference type="AlphaFoldDB" id="A0A0G1EK48"/>
<name>A0A0G1EK48_9BACT</name>
<organism evidence="1 2">
    <name type="scientific">Candidatus Gottesmanbacteria bacterium GW2011_GWA1_43_11</name>
    <dbReference type="NCBI Taxonomy" id="1618436"/>
    <lineage>
        <taxon>Bacteria</taxon>
        <taxon>Candidatus Gottesmaniibacteriota</taxon>
    </lineage>
</organism>
<proteinExistence type="predicted"/>
<comment type="caution">
    <text evidence="1">The sequence shown here is derived from an EMBL/GenBank/DDBJ whole genome shotgun (WGS) entry which is preliminary data.</text>
</comment>
<evidence type="ECO:0000313" key="2">
    <source>
        <dbReference type="Proteomes" id="UP000034543"/>
    </source>
</evidence>